<dbReference type="Proteomes" id="UP000615446">
    <property type="component" value="Unassembled WGS sequence"/>
</dbReference>
<evidence type="ECO:0000313" key="2">
    <source>
        <dbReference type="EMBL" id="GES91061.1"/>
    </source>
</evidence>
<dbReference type="EMBL" id="BLAL01000197">
    <property type="protein sequence ID" value="GES91061.1"/>
    <property type="molecule type" value="Genomic_DNA"/>
</dbReference>
<feature type="domain" description="Endonuclease/exonuclease/phosphatase" evidence="1">
    <location>
        <begin position="56"/>
        <end position="289"/>
    </location>
</feature>
<accession>A0A8H3LRA1</accession>
<dbReference type="OrthoDB" id="6776034at2759"/>
<comment type="caution">
    <text evidence="2">The sequence shown here is derived from an EMBL/GenBank/DDBJ whole genome shotgun (WGS) entry which is preliminary data.</text>
</comment>
<dbReference type="Pfam" id="PF03372">
    <property type="entry name" value="Exo_endo_phos"/>
    <property type="match status" value="1"/>
</dbReference>
<sequence length="411" mass="47379">MMNLNNNNTLIIDNSSHSFNTHTSHPTLRPFINLDDKYNSLTYTSDDQSDYLKIGTINIQGAYQSKIDNIILYFTTYNFDILTLTETGLHTPHTHNNIQIINHPDNKSKLYIIHDTNGEHKGTGVAIILSKKLFKHFITCTFLNGRLLHITLKFKPHISLNIIAAYLPANPSSNHHHDSRSIYYTKLLQIINSIISSDKSHTIILGDFNTDLDSINNRSSIDSNFKFIKLLRTFQFYDLSEHHNLSQDKPPITHRSHRIDGIFCSPQTIQTTIHSNTVPIPSSFFTTDHKIVYSFLYSNSFIKSKHSKSKSQNNSQTRTYIPYKHLSAKCWEPYKEASKSAFDQINITADTPKILLDKLWEDFSDAISELKENCLPKRKRPLDPTLPPLKIRQLYNNIFKLQNIKQIFNTS</sequence>
<dbReference type="InterPro" id="IPR005135">
    <property type="entry name" value="Endo/exonuclease/phosphatase"/>
</dbReference>
<reference evidence="2" key="1">
    <citation type="submission" date="2019-10" db="EMBL/GenBank/DDBJ databases">
        <title>Conservation and host-specific expression of non-tandemly repeated heterogenous ribosome RNA gene in arbuscular mycorrhizal fungi.</title>
        <authorList>
            <person name="Maeda T."/>
            <person name="Kobayashi Y."/>
            <person name="Nakagawa T."/>
            <person name="Ezawa T."/>
            <person name="Yamaguchi K."/>
            <person name="Bino T."/>
            <person name="Nishimoto Y."/>
            <person name="Shigenobu S."/>
            <person name="Kawaguchi M."/>
        </authorList>
    </citation>
    <scope>NUCLEOTIDE SEQUENCE</scope>
    <source>
        <strain evidence="2">HR1</strain>
    </source>
</reference>
<name>A0A8H3LRA1_9GLOM</name>
<dbReference type="AlphaFoldDB" id="A0A8H3LRA1"/>
<dbReference type="InterPro" id="IPR036691">
    <property type="entry name" value="Endo/exonu/phosph_ase_sf"/>
</dbReference>
<evidence type="ECO:0000259" key="1">
    <source>
        <dbReference type="Pfam" id="PF03372"/>
    </source>
</evidence>
<evidence type="ECO:0000313" key="3">
    <source>
        <dbReference type="Proteomes" id="UP000615446"/>
    </source>
</evidence>
<dbReference type="SUPFAM" id="SSF56219">
    <property type="entry name" value="DNase I-like"/>
    <property type="match status" value="1"/>
</dbReference>
<dbReference type="Gene3D" id="3.60.10.10">
    <property type="entry name" value="Endonuclease/exonuclease/phosphatase"/>
    <property type="match status" value="1"/>
</dbReference>
<proteinExistence type="predicted"/>
<protein>
    <submittedName>
        <fullName evidence="2">Craniofacial development protein 2-like</fullName>
    </submittedName>
</protein>
<organism evidence="2 3">
    <name type="scientific">Rhizophagus clarus</name>
    <dbReference type="NCBI Taxonomy" id="94130"/>
    <lineage>
        <taxon>Eukaryota</taxon>
        <taxon>Fungi</taxon>
        <taxon>Fungi incertae sedis</taxon>
        <taxon>Mucoromycota</taxon>
        <taxon>Glomeromycotina</taxon>
        <taxon>Glomeromycetes</taxon>
        <taxon>Glomerales</taxon>
        <taxon>Glomeraceae</taxon>
        <taxon>Rhizophagus</taxon>
    </lineage>
</organism>
<dbReference type="GO" id="GO:0003824">
    <property type="term" value="F:catalytic activity"/>
    <property type="evidence" value="ECO:0007669"/>
    <property type="project" value="InterPro"/>
</dbReference>
<gene>
    <name evidence="2" type="ORF">RCL2_001789500</name>
</gene>